<proteinExistence type="predicted"/>
<dbReference type="OrthoDB" id="407658at2759"/>
<evidence type="ECO:0008006" key="3">
    <source>
        <dbReference type="Google" id="ProtNLM"/>
    </source>
</evidence>
<dbReference type="PANTHER" id="PTHR31562">
    <property type="entry name" value="PROTEIN CBG18972"/>
    <property type="match status" value="1"/>
</dbReference>
<dbReference type="InterPro" id="IPR029044">
    <property type="entry name" value="Nucleotide-diphossugar_trans"/>
</dbReference>
<sequence>MSTIAIVSIVRSIDQMRKYDIAMETVKCYSKIHGYHYILAEEKHFDCHHNDRFFRRHCIVARILPHFSALLFLDADMGVVYPKRKIEEFLDENFDVTFYDRFYNWEIMAGTYLVRNTPYAIKFLNDFADYESTLPNSFHGTDNGALHFFLAERFLSADRISIDLCRRVYEKSRNWQDVFTYEACLRSIFGSRHELGRVRILGKIEGWARDSWLTNNVWNKEIGDFMFHSWKNSQIRKLTSRPRIKKSSMYEWVNPLAGGIDLDFCNSKNMTWSYDERLIGDEFELREHLQQMQAKIVKEQFISLSRIRKFI</sequence>
<dbReference type="PANTHER" id="PTHR31562:SF7">
    <property type="entry name" value="NUCLEOTID_TRANS DOMAIN-CONTAINING PROTEIN"/>
    <property type="match status" value="1"/>
</dbReference>
<gene>
    <name evidence="1" type="ORF">CBOVIS_LOCUS2287</name>
</gene>
<organism evidence="1 2">
    <name type="scientific">Caenorhabditis bovis</name>
    <dbReference type="NCBI Taxonomy" id="2654633"/>
    <lineage>
        <taxon>Eukaryota</taxon>
        <taxon>Metazoa</taxon>
        <taxon>Ecdysozoa</taxon>
        <taxon>Nematoda</taxon>
        <taxon>Chromadorea</taxon>
        <taxon>Rhabditida</taxon>
        <taxon>Rhabditina</taxon>
        <taxon>Rhabditomorpha</taxon>
        <taxon>Rhabditoidea</taxon>
        <taxon>Rhabditidae</taxon>
        <taxon>Peloderinae</taxon>
        <taxon>Caenorhabditis</taxon>
    </lineage>
</organism>
<dbReference type="Gene3D" id="3.90.550.10">
    <property type="entry name" value="Spore Coat Polysaccharide Biosynthesis Protein SpsA, Chain A"/>
    <property type="match status" value="1"/>
</dbReference>
<dbReference type="AlphaFoldDB" id="A0A8S1E5W7"/>
<dbReference type="InterPro" id="IPR004988">
    <property type="entry name" value="DUF273"/>
</dbReference>
<keyword evidence="2" id="KW-1185">Reference proteome</keyword>
<accession>A0A8S1E5W7</accession>
<evidence type="ECO:0000313" key="2">
    <source>
        <dbReference type="Proteomes" id="UP000494206"/>
    </source>
</evidence>
<protein>
    <recommendedName>
        <fullName evidence="3">Nucleotide-diphospho-sugar transferase domain-containing protein</fullName>
    </recommendedName>
</protein>
<dbReference type="EMBL" id="CADEPM010000001">
    <property type="protein sequence ID" value="CAB3399107.1"/>
    <property type="molecule type" value="Genomic_DNA"/>
</dbReference>
<comment type="caution">
    <text evidence="1">The sequence shown here is derived from an EMBL/GenBank/DDBJ whole genome shotgun (WGS) entry which is preliminary data.</text>
</comment>
<name>A0A8S1E5W7_9PELO</name>
<reference evidence="1 2" key="1">
    <citation type="submission" date="2020-04" db="EMBL/GenBank/DDBJ databases">
        <authorList>
            <person name="Laetsch R D."/>
            <person name="Stevens L."/>
            <person name="Kumar S."/>
            <person name="Blaxter L. M."/>
        </authorList>
    </citation>
    <scope>NUCLEOTIDE SEQUENCE [LARGE SCALE GENOMIC DNA]</scope>
</reference>
<dbReference type="Pfam" id="PF03314">
    <property type="entry name" value="DUF273"/>
    <property type="match status" value="1"/>
</dbReference>
<dbReference type="Proteomes" id="UP000494206">
    <property type="component" value="Unassembled WGS sequence"/>
</dbReference>
<evidence type="ECO:0000313" key="1">
    <source>
        <dbReference type="EMBL" id="CAB3399107.1"/>
    </source>
</evidence>